<proteinExistence type="predicted"/>
<reference evidence="1 2" key="1">
    <citation type="submission" date="2016-10" db="EMBL/GenBank/DDBJ databases">
        <authorList>
            <person name="de Groot N.N."/>
        </authorList>
    </citation>
    <scope>NUCLEOTIDE SEQUENCE [LARGE SCALE GENOMIC DNA]</scope>
    <source>
        <strain evidence="1 2">DSM 4180</strain>
    </source>
</reference>
<keyword evidence="2" id="KW-1185">Reference proteome</keyword>
<protein>
    <submittedName>
        <fullName evidence="1">Uncharacterized protein</fullName>
    </submittedName>
</protein>
<organism evidence="1 2">
    <name type="scientific">Ectothiorhodospira mobilis</name>
    <dbReference type="NCBI Taxonomy" id="195064"/>
    <lineage>
        <taxon>Bacteria</taxon>
        <taxon>Pseudomonadati</taxon>
        <taxon>Pseudomonadota</taxon>
        <taxon>Gammaproteobacteria</taxon>
        <taxon>Chromatiales</taxon>
        <taxon>Ectothiorhodospiraceae</taxon>
        <taxon>Ectothiorhodospira</taxon>
    </lineage>
</organism>
<dbReference type="Proteomes" id="UP000199556">
    <property type="component" value="Unassembled WGS sequence"/>
</dbReference>
<sequence>MSETLQLTGELVQKLQEVLVAHDERCHDPLVAVQYMAAVTGYLLAAQPVPEEKRAEFLDHLDAFMRQVHADLRAQQAGPSGDGQGPGAP</sequence>
<accession>A0A1I4SLD9</accession>
<gene>
    <name evidence="1" type="ORF">SAMN05421721_11831</name>
</gene>
<dbReference type="RefSeq" id="WP_090487087.1">
    <property type="nucleotide sequence ID" value="NZ_FOUO01000018.1"/>
</dbReference>
<dbReference type="OrthoDB" id="5784678at2"/>
<dbReference type="EMBL" id="FOUO01000018">
    <property type="protein sequence ID" value="SFM65242.1"/>
    <property type="molecule type" value="Genomic_DNA"/>
</dbReference>
<dbReference type="AlphaFoldDB" id="A0A1I4SLD9"/>
<evidence type="ECO:0000313" key="1">
    <source>
        <dbReference type="EMBL" id="SFM65242.1"/>
    </source>
</evidence>
<name>A0A1I4SLD9_ECTMO</name>
<dbReference type="STRING" id="195064.SAMN05421721_11831"/>
<evidence type="ECO:0000313" key="2">
    <source>
        <dbReference type="Proteomes" id="UP000199556"/>
    </source>
</evidence>